<evidence type="ECO:0000313" key="1">
    <source>
        <dbReference type="EMBL" id="RPF55823.1"/>
    </source>
</evidence>
<dbReference type="EMBL" id="RKRF01000007">
    <property type="protein sequence ID" value="RPF55823.1"/>
    <property type="molecule type" value="Genomic_DNA"/>
</dbReference>
<dbReference type="Gene3D" id="2.40.240.20">
    <property type="entry name" value="Hypothetical PUA domain-like, domain 1"/>
    <property type="match status" value="1"/>
</dbReference>
<name>A0A3N5BED2_9BACI</name>
<proteinExistence type="predicted"/>
<protein>
    <submittedName>
        <fullName evidence="1">Uncharacterized protein DUF2584</fullName>
    </submittedName>
</protein>
<dbReference type="InterPro" id="IPR015947">
    <property type="entry name" value="PUA-like_sf"/>
</dbReference>
<reference evidence="1 2" key="1">
    <citation type="submission" date="2018-11" db="EMBL/GenBank/DDBJ databases">
        <title>Genomic Encyclopedia of Type Strains, Phase IV (KMG-IV): sequencing the most valuable type-strain genomes for metagenomic binning, comparative biology and taxonomic classification.</title>
        <authorList>
            <person name="Goeker M."/>
        </authorList>
    </citation>
    <scope>NUCLEOTIDE SEQUENCE [LARGE SCALE GENOMIC DNA]</scope>
    <source>
        <strain evidence="1 2">DSM 18090</strain>
    </source>
</reference>
<dbReference type="SUPFAM" id="SSF88697">
    <property type="entry name" value="PUA domain-like"/>
    <property type="match status" value="1"/>
</dbReference>
<gene>
    <name evidence="1" type="ORF">EDC24_0708</name>
</gene>
<dbReference type="InterPro" id="IPR019699">
    <property type="entry name" value="DUF2584"/>
</dbReference>
<accession>A0A3N5BED2</accession>
<comment type="caution">
    <text evidence="1">The sequence shown here is derived from an EMBL/GenBank/DDBJ whole genome shotgun (WGS) entry which is preliminary data.</text>
</comment>
<dbReference type="Proteomes" id="UP000276443">
    <property type="component" value="Unassembled WGS sequence"/>
</dbReference>
<organism evidence="1 2">
    <name type="scientific">Aquisalibacillus elongatus</name>
    <dbReference type="NCBI Taxonomy" id="485577"/>
    <lineage>
        <taxon>Bacteria</taxon>
        <taxon>Bacillati</taxon>
        <taxon>Bacillota</taxon>
        <taxon>Bacilli</taxon>
        <taxon>Bacillales</taxon>
        <taxon>Bacillaceae</taxon>
        <taxon>Aquisalibacillus</taxon>
    </lineage>
</organism>
<evidence type="ECO:0000313" key="2">
    <source>
        <dbReference type="Proteomes" id="UP000276443"/>
    </source>
</evidence>
<dbReference type="RefSeq" id="WP_124219763.1">
    <property type="nucleotide sequence ID" value="NZ_RKRF01000007.1"/>
</dbReference>
<sequence length="82" mass="9510">MPTPLSMEWKIITYGEELRLDEASDVFEVTLDGYKLFPIDETVEVLRHPQTNHIGIAKVVKLTFENQQTKCRYQLISLKSVN</sequence>
<dbReference type="AlphaFoldDB" id="A0A3N5BED2"/>
<keyword evidence="2" id="KW-1185">Reference proteome</keyword>
<dbReference type="OrthoDB" id="2361576at2"/>
<dbReference type="Pfam" id="PF10763">
    <property type="entry name" value="DUF2584"/>
    <property type="match status" value="1"/>
</dbReference>